<keyword evidence="4" id="KW-0560">Oxidoreductase</keyword>
<dbReference type="InterPro" id="IPR000960">
    <property type="entry name" value="Flavin_mOase"/>
</dbReference>
<dbReference type="RefSeq" id="WP_199703745.1">
    <property type="nucleotide sequence ID" value="NZ_JAEMNV010000003.1"/>
</dbReference>
<name>A0A934NPH9_9NOCA</name>
<dbReference type="PANTHER" id="PTHR42877:SF4">
    <property type="entry name" value="FAD_NAD(P)-BINDING DOMAIN-CONTAINING PROTEIN-RELATED"/>
    <property type="match status" value="1"/>
</dbReference>
<keyword evidence="3" id="KW-0274">FAD</keyword>
<dbReference type="Pfam" id="PF00743">
    <property type="entry name" value="FMO-like"/>
    <property type="match status" value="1"/>
</dbReference>
<dbReference type="GO" id="GO:0004499">
    <property type="term" value="F:N,N-dimethylaniline monooxygenase activity"/>
    <property type="evidence" value="ECO:0007669"/>
    <property type="project" value="InterPro"/>
</dbReference>
<dbReference type="InterPro" id="IPR020946">
    <property type="entry name" value="Flavin_mOase-like"/>
</dbReference>
<protein>
    <submittedName>
        <fullName evidence="5">NAD(P)/FAD-dependent oxidoreductase</fullName>
    </submittedName>
</protein>
<dbReference type="PRINTS" id="PR00370">
    <property type="entry name" value="FMOXYGENASE"/>
</dbReference>
<comment type="caution">
    <text evidence="5">The sequence shown here is derived from an EMBL/GenBank/DDBJ whole genome shotgun (WGS) entry which is preliminary data.</text>
</comment>
<comment type="similarity">
    <text evidence="1">Belongs to the FAD-binding monooxygenase family.</text>
</comment>
<reference evidence="5" key="1">
    <citation type="submission" date="2020-12" db="EMBL/GenBank/DDBJ databases">
        <title>Antrihabitans popcorni sp. nov. and Antrihabitans auranticaus sp. nov., isolated from a larva cave.</title>
        <authorList>
            <person name="Lee S.D."/>
            <person name="Kim I.S."/>
        </authorList>
    </citation>
    <scope>NUCLEOTIDE SEQUENCE</scope>
    <source>
        <strain evidence="5">YC3-6</strain>
    </source>
</reference>
<evidence type="ECO:0000256" key="2">
    <source>
        <dbReference type="ARBA" id="ARBA00022630"/>
    </source>
</evidence>
<dbReference type="EMBL" id="JAEMNV010000003">
    <property type="protein sequence ID" value="MBJ8339024.1"/>
    <property type="molecule type" value="Genomic_DNA"/>
</dbReference>
<organism evidence="5 6">
    <name type="scientific">Antrihabitans stalagmiti</name>
    <dbReference type="NCBI Taxonomy" id="2799499"/>
    <lineage>
        <taxon>Bacteria</taxon>
        <taxon>Bacillati</taxon>
        <taxon>Actinomycetota</taxon>
        <taxon>Actinomycetes</taxon>
        <taxon>Mycobacteriales</taxon>
        <taxon>Nocardiaceae</taxon>
        <taxon>Antrihabitans</taxon>
    </lineage>
</organism>
<sequence>MTRTPSVLIVGAGFGGLAAALELKRHGHHEFTIIDKADGLGGVWRDNTYPGAACDAPSDLYSFSFEQNANWPKRFAGQADILAYMHDVAERNGLMDHIRFGIEVASADFDADSGVWRVQTSTGEVIEADVFVPAVGQLSRPVMPTIEGMASFRGASFHSAQWNHDVDLTGKRVAIVGTGASAIQIIPAIQPKVGSLTVFQRSAPWIIPKFENYYIPPKVAALTKLPVVNKLPGIHRAERLGWWAFYEFVTSGLEGNGKVADLLTAWATSHRESQIDDPELLAKMTPDYQAGCKRGLMASNYYPAVGQPNVHIETSHIEKITPNAVVTDDGVSHPVDVIVYCTGFAATQFLAPMNIHGIGGKSLREVWSDGARAYYGLAVPHFPNMFVMYGPNTNLGSGSIIYMHEQQARYVRQAVEFLKRKKAFYVAVKPEVEQSYDAEIQKRLEKTVWTKCSSWYREASGRVVANWPGKMSEYGKRTNFDPKDYDVTRQLAVG</sequence>
<dbReference type="GO" id="GO:0050661">
    <property type="term" value="F:NADP binding"/>
    <property type="evidence" value="ECO:0007669"/>
    <property type="project" value="InterPro"/>
</dbReference>
<evidence type="ECO:0000256" key="3">
    <source>
        <dbReference type="ARBA" id="ARBA00022827"/>
    </source>
</evidence>
<dbReference type="InterPro" id="IPR036188">
    <property type="entry name" value="FAD/NAD-bd_sf"/>
</dbReference>
<proteinExistence type="inferred from homology"/>
<dbReference type="PIRSF" id="PIRSF000332">
    <property type="entry name" value="FMO"/>
    <property type="match status" value="1"/>
</dbReference>
<evidence type="ECO:0000256" key="4">
    <source>
        <dbReference type="ARBA" id="ARBA00023002"/>
    </source>
</evidence>
<evidence type="ECO:0000313" key="6">
    <source>
        <dbReference type="Proteomes" id="UP000655868"/>
    </source>
</evidence>
<keyword evidence="6" id="KW-1185">Reference proteome</keyword>
<keyword evidence="2" id="KW-0285">Flavoprotein</keyword>
<dbReference type="SUPFAM" id="SSF51905">
    <property type="entry name" value="FAD/NAD(P)-binding domain"/>
    <property type="match status" value="1"/>
</dbReference>
<dbReference type="GO" id="GO:0050660">
    <property type="term" value="F:flavin adenine dinucleotide binding"/>
    <property type="evidence" value="ECO:0007669"/>
    <property type="project" value="InterPro"/>
</dbReference>
<gene>
    <name evidence="5" type="ORF">JGU71_09020</name>
</gene>
<dbReference type="InterPro" id="IPR051209">
    <property type="entry name" value="FAD-bind_Monooxygenase_sf"/>
</dbReference>
<evidence type="ECO:0000313" key="5">
    <source>
        <dbReference type="EMBL" id="MBJ8339024.1"/>
    </source>
</evidence>
<dbReference type="PANTHER" id="PTHR42877">
    <property type="entry name" value="L-ORNITHINE N(5)-MONOOXYGENASE-RELATED"/>
    <property type="match status" value="1"/>
</dbReference>
<accession>A0A934NPH9</accession>
<dbReference type="Gene3D" id="3.50.50.60">
    <property type="entry name" value="FAD/NAD(P)-binding domain"/>
    <property type="match status" value="2"/>
</dbReference>
<evidence type="ECO:0000256" key="1">
    <source>
        <dbReference type="ARBA" id="ARBA00010139"/>
    </source>
</evidence>
<dbReference type="AlphaFoldDB" id="A0A934NPH9"/>
<dbReference type="Proteomes" id="UP000655868">
    <property type="component" value="Unassembled WGS sequence"/>
</dbReference>